<evidence type="ECO:0000256" key="1">
    <source>
        <dbReference type="ARBA" id="ARBA00022729"/>
    </source>
</evidence>
<dbReference type="Pfam" id="PF00326">
    <property type="entry name" value="Peptidase_S9"/>
    <property type="match status" value="1"/>
</dbReference>
<dbReference type="GO" id="GO:0006508">
    <property type="term" value="P:proteolysis"/>
    <property type="evidence" value="ECO:0007669"/>
    <property type="project" value="InterPro"/>
</dbReference>
<dbReference type="Gene3D" id="3.40.50.1820">
    <property type="entry name" value="alpha/beta hydrolase"/>
    <property type="match status" value="2"/>
</dbReference>
<gene>
    <name evidence="5" type="ORF">SAMN04487955_11538</name>
</gene>
<dbReference type="GO" id="GO:0008236">
    <property type="term" value="F:serine-type peptidase activity"/>
    <property type="evidence" value="ECO:0007669"/>
    <property type="project" value="InterPro"/>
</dbReference>
<feature type="chain" id="PRO_5011785884" evidence="3">
    <location>
        <begin position="23"/>
        <end position="348"/>
    </location>
</feature>
<dbReference type="EMBL" id="FPBP01000015">
    <property type="protein sequence ID" value="SFU93166.1"/>
    <property type="molecule type" value="Genomic_DNA"/>
</dbReference>
<feature type="domain" description="Peptidase S9 prolyl oligopeptidase catalytic" evidence="4">
    <location>
        <begin position="33"/>
        <end position="171"/>
    </location>
</feature>
<dbReference type="PANTHER" id="PTHR43037">
    <property type="entry name" value="UNNAMED PRODUCT-RELATED"/>
    <property type="match status" value="1"/>
</dbReference>
<evidence type="ECO:0000256" key="3">
    <source>
        <dbReference type="SAM" id="SignalP"/>
    </source>
</evidence>
<dbReference type="PANTHER" id="PTHR43037:SF5">
    <property type="entry name" value="FERULOYL ESTERASE"/>
    <property type="match status" value="1"/>
</dbReference>
<dbReference type="InterPro" id="IPR001375">
    <property type="entry name" value="Peptidase_S9_cat"/>
</dbReference>
<organism evidence="5 6">
    <name type="scientific">Halomonas korlensis</name>
    <dbReference type="NCBI Taxonomy" id="463301"/>
    <lineage>
        <taxon>Bacteria</taxon>
        <taxon>Pseudomonadati</taxon>
        <taxon>Pseudomonadota</taxon>
        <taxon>Gammaproteobacteria</taxon>
        <taxon>Oceanospirillales</taxon>
        <taxon>Halomonadaceae</taxon>
        <taxon>Halomonas</taxon>
    </lineage>
</organism>
<dbReference type="InterPro" id="IPR029058">
    <property type="entry name" value="AB_hydrolase_fold"/>
</dbReference>
<dbReference type="SUPFAM" id="SSF53474">
    <property type="entry name" value="alpha/beta-Hydrolases"/>
    <property type="match status" value="1"/>
</dbReference>
<dbReference type="Proteomes" id="UP000198693">
    <property type="component" value="Unassembled WGS sequence"/>
</dbReference>
<keyword evidence="2" id="KW-0378">Hydrolase</keyword>
<dbReference type="RefSeq" id="WP_342713901.1">
    <property type="nucleotide sequence ID" value="NZ_FPBP01000015.1"/>
</dbReference>
<name>A0A1I7K6Y6_9GAMM</name>
<protein>
    <submittedName>
        <fullName evidence="5">Esterase PHB depolymerase</fullName>
    </submittedName>
</protein>
<keyword evidence="6" id="KW-1185">Reference proteome</keyword>
<proteinExistence type="predicted"/>
<evidence type="ECO:0000256" key="2">
    <source>
        <dbReference type="ARBA" id="ARBA00022801"/>
    </source>
</evidence>
<dbReference type="AlphaFoldDB" id="A0A1I7K6Y6"/>
<dbReference type="STRING" id="463301.SAMN04487955_11538"/>
<accession>A0A1I7K6Y6</accession>
<feature type="signal peptide" evidence="3">
    <location>
        <begin position="1"/>
        <end position="22"/>
    </location>
</feature>
<reference evidence="6" key="1">
    <citation type="submission" date="2016-10" db="EMBL/GenBank/DDBJ databases">
        <authorList>
            <person name="Varghese N."/>
            <person name="Submissions S."/>
        </authorList>
    </citation>
    <scope>NUCLEOTIDE SEQUENCE [LARGE SCALE GENOMIC DNA]</scope>
    <source>
        <strain evidence="6">CGMCC 1.6981</strain>
    </source>
</reference>
<dbReference type="InterPro" id="IPR050955">
    <property type="entry name" value="Plant_Biomass_Hydrol_Est"/>
</dbReference>
<evidence type="ECO:0000259" key="4">
    <source>
        <dbReference type="Pfam" id="PF00326"/>
    </source>
</evidence>
<keyword evidence="1 3" id="KW-0732">Signal</keyword>
<sequence length="348" mass="37565">MRLLQSSLVSLALVGLALPSAAQESPPDLPGLAIDTEDVSLVGVSSGGYMATQLAVAWPERFVGLGMLGTGPWACAQGSLSLALGQCMSNRLGLPDLDQLSQRLQDYRRRDLVGDADELADLRVFVWHGEEDETVLPQLGDALVTQFKNWLADPEDQLRLVVSDDAGHGWPVAARGNTPITALADCREGGGTYLLGCDLDIAGRMMNWLHGGLTRPTSGEPEGQLLRFDQTEFDTKGFADSGYSFIPEACQGGGCGLTVALHGCGMGAEQIDEAFVRHSGLNEWAAANQRVVLYPQAETSLPNPQGCWDWWGFAESTWQLNPLHDSREGTQLSGLMAMIDRLQQTPKR</sequence>
<evidence type="ECO:0000313" key="5">
    <source>
        <dbReference type="EMBL" id="SFU93166.1"/>
    </source>
</evidence>
<evidence type="ECO:0000313" key="6">
    <source>
        <dbReference type="Proteomes" id="UP000198693"/>
    </source>
</evidence>